<protein>
    <submittedName>
        <fullName evidence="1">Uncharacterized protein</fullName>
    </submittedName>
</protein>
<dbReference type="KEGG" id="tad:TRIADDRAFT_58517"/>
<name>B3S2X3_TRIAD</name>
<dbReference type="CTD" id="6755943"/>
<evidence type="ECO:0000313" key="1">
    <source>
        <dbReference type="EMBL" id="EDV22695.1"/>
    </source>
</evidence>
<organism evidence="1 2">
    <name type="scientific">Trichoplax adhaerens</name>
    <name type="common">Trichoplax reptans</name>
    <dbReference type="NCBI Taxonomy" id="10228"/>
    <lineage>
        <taxon>Eukaryota</taxon>
        <taxon>Metazoa</taxon>
        <taxon>Placozoa</taxon>
        <taxon>Uniplacotomia</taxon>
        <taxon>Trichoplacea</taxon>
        <taxon>Trichoplacidae</taxon>
        <taxon>Trichoplax</taxon>
    </lineage>
</organism>
<dbReference type="AlphaFoldDB" id="B3S2X3"/>
<accession>B3S2X3</accession>
<dbReference type="RefSeq" id="XP_002114561.1">
    <property type="nucleotide sequence ID" value="XM_002114525.1"/>
</dbReference>
<dbReference type="EMBL" id="DS985248">
    <property type="protein sequence ID" value="EDV22695.1"/>
    <property type="molecule type" value="Genomic_DNA"/>
</dbReference>
<evidence type="ECO:0000313" key="2">
    <source>
        <dbReference type="Proteomes" id="UP000009022"/>
    </source>
</evidence>
<keyword evidence="2" id="KW-1185">Reference proteome</keyword>
<dbReference type="InParanoid" id="B3S2X3"/>
<dbReference type="GeneID" id="6755943"/>
<sequence length="103" mass="11219">MDTASPPSAQPTVKTGQNIEEKIPMVNSQNYRADCPLNPVKGILHSWMLAKFSRAGRLLSADVSSVRKLAICRMQSSRNLAARAASTQLSEEEEMLKDAGKGM</sequence>
<dbReference type="HOGENOM" id="CLU_2267147_0_0_1"/>
<proteinExistence type="predicted"/>
<gene>
    <name evidence="1" type="ORF">TRIADDRAFT_58517</name>
</gene>
<reference evidence="1 2" key="1">
    <citation type="journal article" date="2008" name="Nature">
        <title>The Trichoplax genome and the nature of placozoans.</title>
        <authorList>
            <person name="Srivastava M."/>
            <person name="Begovic E."/>
            <person name="Chapman J."/>
            <person name="Putnam N.H."/>
            <person name="Hellsten U."/>
            <person name="Kawashima T."/>
            <person name="Kuo A."/>
            <person name="Mitros T."/>
            <person name="Salamov A."/>
            <person name="Carpenter M.L."/>
            <person name="Signorovitch A.Y."/>
            <person name="Moreno M.A."/>
            <person name="Kamm K."/>
            <person name="Grimwood J."/>
            <person name="Schmutz J."/>
            <person name="Shapiro H."/>
            <person name="Grigoriev I.V."/>
            <person name="Buss L.W."/>
            <person name="Schierwater B."/>
            <person name="Dellaporta S.L."/>
            <person name="Rokhsar D.S."/>
        </authorList>
    </citation>
    <scope>NUCLEOTIDE SEQUENCE [LARGE SCALE GENOMIC DNA]</scope>
    <source>
        <strain evidence="1 2">Grell-BS-1999</strain>
    </source>
</reference>
<dbReference type="Proteomes" id="UP000009022">
    <property type="component" value="Unassembled WGS sequence"/>
</dbReference>